<gene>
    <name evidence="4" type="ORF">F9802_13405</name>
</gene>
<name>A0A6I1FHI6_9BACI</name>
<keyword evidence="5" id="KW-1185">Reference proteome</keyword>
<evidence type="ECO:0000256" key="1">
    <source>
        <dbReference type="ARBA" id="ARBA00009986"/>
    </source>
</evidence>
<dbReference type="Proteomes" id="UP000429595">
    <property type="component" value="Unassembled WGS sequence"/>
</dbReference>
<dbReference type="GO" id="GO:0008911">
    <property type="term" value="F:lactaldehyde dehydrogenase (NAD+) activity"/>
    <property type="evidence" value="ECO:0007669"/>
    <property type="project" value="TreeGrafter"/>
</dbReference>
<dbReference type="InterPro" id="IPR016162">
    <property type="entry name" value="Ald_DH_N"/>
</dbReference>
<dbReference type="PANTHER" id="PTHR42991">
    <property type="entry name" value="ALDEHYDE DEHYDROGENASE"/>
    <property type="match status" value="1"/>
</dbReference>
<feature type="domain" description="Aldehyde dehydrogenase" evidence="3">
    <location>
        <begin position="27"/>
        <end position="478"/>
    </location>
</feature>
<dbReference type="InterPro" id="IPR015590">
    <property type="entry name" value="Aldehyde_DH_dom"/>
</dbReference>
<dbReference type="RefSeq" id="WP_152152787.1">
    <property type="nucleotide sequence ID" value="NZ_WEIO01000008.1"/>
</dbReference>
<dbReference type="InterPro" id="IPR051020">
    <property type="entry name" value="ALDH-related_metabolic_enz"/>
</dbReference>
<reference evidence="4 5" key="1">
    <citation type="submission" date="2019-10" db="EMBL/GenBank/DDBJ databases">
        <title>Bacillus aerolatum sp. nov., isolated from bioaerosol of sport playgrounds.</title>
        <authorList>
            <person name="Chen P."/>
            <person name="Zhang G."/>
        </authorList>
    </citation>
    <scope>NUCLEOTIDE SEQUENCE [LARGE SCALE GENOMIC DNA]</scope>
    <source>
        <strain evidence="4 5">CX253</strain>
    </source>
</reference>
<dbReference type="CDD" id="cd07149">
    <property type="entry name" value="ALDH_y4uC"/>
    <property type="match status" value="1"/>
</dbReference>
<dbReference type="SUPFAM" id="SSF53720">
    <property type="entry name" value="ALDH-like"/>
    <property type="match status" value="1"/>
</dbReference>
<organism evidence="4 5">
    <name type="scientific">Bacillus aerolatus</name>
    <dbReference type="NCBI Taxonomy" id="2653354"/>
    <lineage>
        <taxon>Bacteria</taxon>
        <taxon>Bacillati</taxon>
        <taxon>Bacillota</taxon>
        <taxon>Bacilli</taxon>
        <taxon>Bacillales</taxon>
        <taxon>Bacillaceae</taxon>
        <taxon>Bacillus</taxon>
    </lineage>
</organism>
<dbReference type="Gene3D" id="3.40.605.10">
    <property type="entry name" value="Aldehyde Dehydrogenase, Chain A, domain 1"/>
    <property type="match status" value="1"/>
</dbReference>
<dbReference type="InterPro" id="IPR016161">
    <property type="entry name" value="Ald_DH/histidinol_DH"/>
</dbReference>
<evidence type="ECO:0000256" key="2">
    <source>
        <dbReference type="ARBA" id="ARBA00023002"/>
    </source>
</evidence>
<keyword evidence="2" id="KW-0560">Oxidoreductase</keyword>
<dbReference type="AlphaFoldDB" id="A0A6I1FHI6"/>
<dbReference type="Pfam" id="PF00171">
    <property type="entry name" value="Aldedh"/>
    <property type="match status" value="1"/>
</dbReference>
<dbReference type="PANTHER" id="PTHR42991:SF1">
    <property type="entry name" value="ALDEHYDE DEHYDROGENASE"/>
    <property type="match status" value="1"/>
</dbReference>
<evidence type="ECO:0000313" key="4">
    <source>
        <dbReference type="EMBL" id="KAB7705533.1"/>
    </source>
</evidence>
<comment type="similarity">
    <text evidence="1">Belongs to the aldehyde dehydrogenase family.</text>
</comment>
<dbReference type="FunFam" id="3.40.605.10:FF:000007">
    <property type="entry name" value="NAD/NADP-dependent betaine aldehyde dehydrogenase"/>
    <property type="match status" value="1"/>
</dbReference>
<comment type="caution">
    <text evidence="4">The sequence shown here is derived from an EMBL/GenBank/DDBJ whole genome shotgun (WGS) entry which is preliminary data.</text>
</comment>
<evidence type="ECO:0000313" key="5">
    <source>
        <dbReference type="Proteomes" id="UP000429595"/>
    </source>
</evidence>
<sequence length="483" mass="51850">MSKLVNEVKSTKQFLLINGEKVEAAKYAPLYSPYSGEEIAQIAMADKELTVRAIDAAYEARGAIAKMPAYQRAEILEKVVVLLKEKADEAAEIISRESAKPIVFAKAEVARTIETYKFAAEEAKRIYGETIPFDAAAGGVGRFGYTVREPIGVIGAITPFNFPMNLVAHKVGPAIAAGNTIVLKPASQTPLSALFIAEVFEEAGLPAGVLNVVTGPGGTVGEAIVEDDRVSMVTFTGSPSVGIGIRSKAGLKKTTLELGSNSALIIDKDIDIDQIIDRCVMGAFSNQGQVCISLQRVYAHEEVYAEFVTKFTEAAKKLKIGDPLDPETYISALIAKGEAERVLDWIEETKESNAKVAAGGKLQEGILEPTIITDADHALKVSCQEAFAPIVVVNKVSSVEEAIGLVNDSRFGLQAGIYTNNVKNALYASQELHVGGVIINDVPTYRVDQMPYGGVKESGTGREGIKYAVEEMTEMKLVVWNQS</sequence>
<dbReference type="EMBL" id="WEIO01000008">
    <property type="protein sequence ID" value="KAB7705533.1"/>
    <property type="molecule type" value="Genomic_DNA"/>
</dbReference>
<dbReference type="InterPro" id="IPR016163">
    <property type="entry name" value="Ald_DH_C"/>
</dbReference>
<protein>
    <submittedName>
        <fullName evidence="4">Aldehyde dehydrogenase family protein</fullName>
    </submittedName>
</protein>
<evidence type="ECO:0000259" key="3">
    <source>
        <dbReference type="Pfam" id="PF00171"/>
    </source>
</evidence>
<accession>A0A6I1FHI6</accession>
<proteinExistence type="inferred from homology"/>
<dbReference type="Gene3D" id="3.40.309.10">
    <property type="entry name" value="Aldehyde Dehydrogenase, Chain A, domain 2"/>
    <property type="match status" value="1"/>
</dbReference>